<organism evidence="2 3">
    <name type="scientific">Streblomastix strix</name>
    <dbReference type="NCBI Taxonomy" id="222440"/>
    <lineage>
        <taxon>Eukaryota</taxon>
        <taxon>Metamonada</taxon>
        <taxon>Preaxostyla</taxon>
        <taxon>Oxymonadida</taxon>
        <taxon>Streblomastigidae</taxon>
        <taxon>Streblomastix</taxon>
    </lineage>
</organism>
<evidence type="ECO:0000256" key="1">
    <source>
        <dbReference type="SAM" id="MobiDB-lite"/>
    </source>
</evidence>
<dbReference type="Proteomes" id="UP000324800">
    <property type="component" value="Unassembled WGS sequence"/>
</dbReference>
<reference evidence="2 3" key="1">
    <citation type="submission" date="2019-03" db="EMBL/GenBank/DDBJ databases">
        <title>Single cell metagenomics reveals metabolic interactions within the superorganism composed of flagellate Streblomastix strix and complex community of Bacteroidetes bacteria on its surface.</title>
        <authorList>
            <person name="Treitli S.C."/>
            <person name="Kolisko M."/>
            <person name="Husnik F."/>
            <person name="Keeling P."/>
            <person name="Hampl V."/>
        </authorList>
    </citation>
    <scope>NUCLEOTIDE SEQUENCE [LARGE SCALE GENOMIC DNA]</scope>
    <source>
        <strain evidence="2">ST1C</strain>
    </source>
</reference>
<feature type="region of interest" description="Disordered" evidence="1">
    <location>
        <begin position="1"/>
        <end position="41"/>
    </location>
</feature>
<evidence type="ECO:0000313" key="2">
    <source>
        <dbReference type="EMBL" id="KAA6365468.1"/>
    </source>
</evidence>
<gene>
    <name evidence="2" type="ORF">EZS28_039006</name>
</gene>
<accession>A0A5J4U598</accession>
<proteinExistence type="predicted"/>
<protein>
    <submittedName>
        <fullName evidence="2">Uncharacterized protein</fullName>
    </submittedName>
</protein>
<comment type="caution">
    <text evidence="2">The sequence shown here is derived from an EMBL/GenBank/DDBJ whole genome shotgun (WGS) entry which is preliminary data.</text>
</comment>
<dbReference type="AlphaFoldDB" id="A0A5J4U598"/>
<sequence>MPPKREQKAQKAKKVAPIKQKPKPKTKAVKKLSPGSSEKRKEIIDKVRQYDPNITHGEVEAAFEGNQMNIYVVFMIHYKVFIETQP</sequence>
<evidence type="ECO:0000313" key="3">
    <source>
        <dbReference type="Proteomes" id="UP000324800"/>
    </source>
</evidence>
<dbReference type="EMBL" id="SNRW01020428">
    <property type="protein sequence ID" value="KAA6365468.1"/>
    <property type="molecule type" value="Genomic_DNA"/>
</dbReference>
<name>A0A5J4U598_9EUKA</name>
<feature type="compositionally biased region" description="Basic residues" evidence="1">
    <location>
        <begin position="10"/>
        <end position="30"/>
    </location>
</feature>